<dbReference type="PANTHER" id="PTHR13948:SF3">
    <property type="entry name" value="FI21118P1"/>
    <property type="match status" value="1"/>
</dbReference>
<comment type="caution">
    <text evidence="6">The sequence shown here is derived from an EMBL/GenBank/DDBJ whole genome shotgun (WGS) entry which is preliminary data.</text>
</comment>
<keyword evidence="7" id="KW-1185">Reference proteome</keyword>
<name>A0A6A6KSW6_HEVBR</name>
<dbReference type="AlphaFoldDB" id="A0A6A6KSW6"/>
<evidence type="ECO:0000259" key="5">
    <source>
        <dbReference type="PROSITE" id="PS50174"/>
    </source>
</evidence>
<reference evidence="6 7" key="1">
    <citation type="journal article" date="2020" name="Mol. Plant">
        <title>The Chromosome-Based Rubber Tree Genome Provides New Insights into Spurge Genome Evolution and Rubber Biosynthesis.</title>
        <authorList>
            <person name="Liu J."/>
            <person name="Shi C."/>
            <person name="Shi C.C."/>
            <person name="Li W."/>
            <person name="Zhang Q.J."/>
            <person name="Zhang Y."/>
            <person name="Li K."/>
            <person name="Lu H.F."/>
            <person name="Shi C."/>
            <person name="Zhu S.T."/>
            <person name="Xiao Z.Y."/>
            <person name="Nan H."/>
            <person name="Yue Y."/>
            <person name="Zhu X.G."/>
            <person name="Wu Y."/>
            <person name="Hong X.N."/>
            <person name="Fan G.Y."/>
            <person name="Tong Y."/>
            <person name="Zhang D."/>
            <person name="Mao C.L."/>
            <person name="Liu Y.L."/>
            <person name="Hao S.J."/>
            <person name="Liu W.Q."/>
            <person name="Lv M.Q."/>
            <person name="Zhang H.B."/>
            <person name="Liu Y."/>
            <person name="Hu-Tang G.R."/>
            <person name="Wang J.P."/>
            <person name="Wang J.H."/>
            <person name="Sun Y.H."/>
            <person name="Ni S.B."/>
            <person name="Chen W.B."/>
            <person name="Zhang X.C."/>
            <person name="Jiao Y.N."/>
            <person name="Eichler E.E."/>
            <person name="Li G.H."/>
            <person name="Liu X."/>
            <person name="Gao L.Z."/>
        </authorList>
    </citation>
    <scope>NUCLEOTIDE SEQUENCE [LARGE SCALE GENOMIC DNA]</scope>
    <source>
        <strain evidence="7">cv. GT1</strain>
        <tissue evidence="6">Leaf</tissue>
    </source>
</reference>
<dbReference type="SMART" id="SM00443">
    <property type="entry name" value="G_patch"/>
    <property type="match status" value="1"/>
</dbReference>
<feature type="domain" description="G-patch" evidence="5">
    <location>
        <begin position="165"/>
        <end position="211"/>
    </location>
</feature>
<dbReference type="PROSITE" id="PS50174">
    <property type="entry name" value="G_PATCH"/>
    <property type="match status" value="1"/>
</dbReference>
<dbReference type="PANTHER" id="PTHR13948">
    <property type="entry name" value="RNA-BINDING PROTEIN"/>
    <property type="match status" value="1"/>
</dbReference>
<dbReference type="EMBL" id="JAAGAX010000015">
    <property type="protein sequence ID" value="KAF2290529.1"/>
    <property type="molecule type" value="Genomic_DNA"/>
</dbReference>
<gene>
    <name evidence="6" type="ORF">GH714_014281</name>
</gene>
<dbReference type="GO" id="GO:0000398">
    <property type="term" value="P:mRNA splicing, via spliceosome"/>
    <property type="evidence" value="ECO:0007669"/>
    <property type="project" value="TreeGrafter"/>
</dbReference>
<feature type="compositionally biased region" description="Basic and acidic residues" evidence="4">
    <location>
        <begin position="118"/>
        <end position="128"/>
    </location>
</feature>
<dbReference type="Proteomes" id="UP000467840">
    <property type="component" value="Chromosome 2"/>
</dbReference>
<sequence>MGVIRGSGRGVAKSDASYSGLSSIVSISAPVTGSSTNADTSAIATPFRTDASALGSYAPPASTGSGKRRFSEMPLSSASAQKEQSQPTYRDRAAERRSLYGSSSSMGDDLPDIGFGDSNRDLPFKRGSSDSMPFPPGVGGGRGVGDANVNAQSYEVITADKAIDESNVGNRMLRNMGWQEGLGLGKDGSGMIEPVQAQAMENRAGLGSQQKKLDPSLEVQAGDSYKTLIHKKALARFREMSDTS</sequence>
<protein>
    <recommendedName>
        <fullName evidence="5">G-patch domain-containing protein</fullName>
    </recommendedName>
</protein>
<keyword evidence="3" id="KW-0539">Nucleus</keyword>
<evidence type="ECO:0000256" key="4">
    <source>
        <dbReference type="SAM" id="MobiDB-lite"/>
    </source>
</evidence>
<dbReference type="GO" id="GO:0005634">
    <property type="term" value="C:nucleus"/>
    <property type="evidence" value="ECO:0007669"/>
    <property type="project" value="UniProtKB-SubCell"/>
</dbReference>
<evidence type="ECO:0000256" key="2">
    <source>
        <dbReference type="ARBA" id="ARBA00022884"/>
    </source>
</evidence>
<proteinExistence type="predicted"/>
<evidence type="ECO:0000313" key="6">
    <source>
        <dbReference type="EMBL" id="KAF2290529.1"/>
    </source>
</evidence>
<comment type="subcellular location">
    <subcellularLocation>
        <location evidence="1">Nucleus</location>
    </subcellularLocation>
</comment>
<feature type="compositionally biased region" description="Basic and acidic residues" evidence="4">
    <location>
        <begin position="89"/>
        <end position="98"/>
    </location>
</feature>
<dbReference type="InterPro" id="IPR000467">
    <property type="entry name" value="G_patch_dom"/>
</dbReference>
<evidence type="ECO:0000256" key="3">
    <source>
        <dbReference type="ARBA" id="ARBA00023242"/>
    </source>
</evidence>
<feature type="compositionally biased region" description="Polar residues" evidence="4">
    <location>
        <begin position="74"/>
        <end position="88"/>
    </location>
</feature>
<accession>A0A6A6KSW6</accession>
<evidence type="ECO:0000256" key="1">
    <source>
        <dbReference type="ARBA" id="ARBA00004123"/>
    </source>
</evidence>
<dbReference type="Pfam" id="PF01585">
    <property type="entry name" value="G-patch"/>
    <property type="match status" value="1"/>
</dbReference>
<evidence type="ECO:0000313" key="7">
    <source>
        <dbReference type="Proteomes" id="UP000467840"/>
    </source>
</evidence>
<dbReference type="GO" id="GO:0003723">
    <property type="term" value="F:RNA binding"/>
    <property type="evidence" value="ECO:0007669"/>
    <property type="project" value="UniProtKB-KW"/>
</dbReference>
<feature type="region of interest" description="Disordered" evidence="4">
    <location>
        <begin position="49"/>
        <end position="146"/>
    </location>
</feature>
<organism evidence="6 7">
    <name type="scientific">Hevea brasiliensis</name>
    <name type="common">Para rubber tree</name>
    <name type="synonym">Siphonia brasiliensis</name>
    <dbReference type="NCBI Taxonomy" id="3981"/>
    <lineage>
        <taxon>Eukaryota</taxon>
        <taxon>Viridiplantae</taxon>
        <taxon>Streptophyta</taxon>
        <taxon>Embryophyta</taxon>
        <taxon>Tracheophyta</taxon>
        <taxon>Spermatophyta</taxon>
        <taxon>Magnoliopsida</taxon>
        <taxon>eudicotyledons</taxon>
        <taxon>Gunneridae</taxon>
        <taxon>Pentapetalae</taxon>
        <taxon>rosids</taxon>
        <taxon>fabids</taxon>
        <taxon>Malpighiales</taxon>
        <taxon>Euphorbiaceae</taxon>
        <taxon>Crotonoideae</taxon>
        <taxon>Micrandreae</taxon>
        <taxon>Hevea</taxon>
    </lineage>
</organism>
<keyword evidence="2" id="KW-0694">RNA-binding</keyword>